<evidence type="ECO:0000256" key="1">
    <source>
        <dbReference type="ARBA" id="ARBA00004123"/>
    </source>
</evidence>
<organism evidence="8 9">
    <name type="scientific">Cyphomyrmex costatus</name>
    <dbReference type="NCBI Taxonomy" id="456900"/>
    <lineage>
        <taxon>Eukaryota</taxon>
        <taxon>Metazoa</taxon>
        <taxon>Ecdysozoa</taxon>
        <taxon>Arthropoda</taxon>
        <taxon>Hexapoda</taxon>
        <taxon>Insecta</taxon>
        <taxon>Pterygota</taxon>
        <taxon>Neoptera</taxon>
        <taxon>Endopterygota</taxon>
        <taxon>Hymenoptera</taxon>
        <taxon>Apocrita</taxon>
        <taxon>Aculeata</taxon>
        <taxon>Formicoidea</taxon>
        <taxon>Formicidae</taxon>
        <taxon>Myrmicinae</taxon>
        <taxon>Cyphomyrmex</taxon>
    </lineage>
</organism>
<evidence type="ECO:0000259" key="7">
    <source>
        <dbReference type="Pfam" id="PF14768"/>
    </source>
</evidence>
<dbReference type="KEGG" id="ccoa:108778649"/>
<evidence type="ECO:0000256" key="5">
    <source>
        <dbReference type="ARBA" id="ARBA00023242"/>
    </source>
</evidence>
<proteinExistence type="predicted"/>
<evidence type="ECO:0000313" key="9">
    <source>
        <dbReference type="Proteomes" id="UP000078542"/>
    </source>
</evidence>
<evidence type="ECO:0000313" key="8">
    <source>
        <dbReference type="EMBL" id="KYM97238.1"/>
    </source>
</evidence>
<gene>
    <name evidence="8" type="ORF">ALC62_12106</name>
</gene>
<dbReference type="Proteomes" id="UP000078542">
    <property type="component" value="Unassembled WGS sequence"/>
</dbReference>
<dbReference type="InterPro" id="IPR028158">
    <property type="entry name" value="RPA_interact_N_dom"/>
</dbReference>
<dbReference type="GO" id="GO:0008270">
    <property type="term" value="F:zinc ion binding"/>
    <property type="evidence" value="ECO:0007669"/>
    <property type="project" value="UniProtKB-KW"/>
</dbReference>
<evidence type="ECO:0000256" key="4">
    <source>
        <dbReference type="ARBA" id="ARBA00022833"/>
    </source>
</evidence>
<keyword evidence="2" id="KW-0479">Metal-binding</keyword>
<dbReference type="AlphaFoldDB" id="A0A151IBZ0"/>
<sequence>MTSKLKNRECVNKIRHGSPKLQEVLREKCRQKMREKREQLFNKRRFGLELHSRHMQDTLTEIIRQEFKNLATLDDDNKRVIIKEIEEPLSQEEASELENEIVYEQEQWIIQEYEKILQDEIEHLTMYADNENREVFCPICLKAILAEKNNCVGCPVCGLKLTGHTMQKVRHLINESVNIHAFNCVKVPLFTIIPDNSNVNLYLICHDCSTLALIC</sequence>
<evidence type="ECO:0000256" key="3">
    <source>
        <dbReference type="ARBA" id="ARBA00022771"/>
    </source>
</evidence>
<dbReference type="OrthoDB" id="435311at2759"/>
<feature type="domain" description="RPA-interacting protein N-terminal" evidence="6">
    <location>
        <begin position="12"/>
        <end position="47"/>
    </location>
</feature>
<keyword evidence="4" id="KW-0862">Zinc</keyword>
<dbReference type="Pfam" id="PF14768">
    <property type="entry name" value="RPA_interact_C"/>
    <property type="match status" value="1"/>
</dbReference>
<protein>
    <submittedName>
        <fullName evidence="8">RPA-interacting protein</fullName>
    </submittedName>
</protein>
<dbReference type="InterPro" id="IPR028159">
    <property type="entry name" value="RPA_interact_C_dom"/>
</dbReference>
<comment type="subcellular location">
    <subcellularLocation>
        <location evidence="1">Nucleus</location>
    </subcellularLocation>
</comment>
<feature type="domain" description="RPA-interacting protein C-terminal" evidence="7">
    <location>
        <begin position="136"/>
        <end position="212"/>
    </location>
</feature>
<dbReference type="GO" id="GO:0006606">
    <property type="term" value="P:protein import into nucleus"/>
    <property type="evidence" value="ECO:0007669"/>
    <property type="project" value="TreeGrafter"/>
</dbReference>
<name>A0A151IBZ0_9HYME</name>
<evidence type="ECO:0000259" key="6">
    <source>
        <dbReference type="Pfam" id="PF14766"/>
    </source>
</evidence>
<dbReference type="PANTHER" id="PTHR31742:SF1">
    <property type="entry name" value="RPA-INTERACTING PROTEIN"/>
    <property type="match status" value="1"/>
</dbReference>
<evidence type="ECO:0000256" key="2">
    <source>
        <dbReference type="ARBA" id="ARBA00022723"/>
    </source>
</evidence>
<keyword evidence="9" id="KW-1185">Reference proteome</keyword>
<dbReference type="InterPro" id="IPR028156">
    <property type="entry name" value="RIP"/>
</dbReference>
<reference evidence="8 9" key="1">
    <citation type="submission" date="2016-03" db="EMBL/GenBank/DDBJ databases">
        <title>Cyphomyrmex costatus WGS genome.</title>
        <authorList>
            <person name="Nygaard S."/>
            <person name="Hu H."/>
            <person name="Boomsma J."/>
            <person name="Zhang G."/>
        </authorList>
    </citation>
    <scope>NUCLEOTIDE SEQUENCE [LARGE SCALE GENOMIC DNA]</scope>
    <source>
        <strain evidence="8">MS0001</strain>
        <tissue evidence="8">Whole body</tissue>
    </source>
</reference>
<dbReference type="PANTHER" id="PTHR31742">
    <property type="entry name" value="RPA-INTERACTING PROTEIN RPAIN"/>
    <property type="match status" value="1"/>
</dbReference>
<dbReference type="STRING" id="456900.A0A151IBZ0"/>
<keyword evidence="5" id="KW-0539">Nucleus</keyword>
<dbReference type="GO" id="GO:0005634">
    <property type="term" value="C:nucleus"/>
    <property type="evidence" value="ECO:0007669"/>
    <property type="project" value="UniProtKB-SubCell"/>
</dbReference>
<accession>A0A151IBZ0</accession>
<dbReference type="Pfam" id="PF14766">
    <property type="entry name" value="RPA_interact_N"/>
    <property type="match status" value="1"/>
</dbReference>
<keyword evidence="3" id="KW-0863">Zinc-finger</keyword>
<dbReference type="EMBL" id="KQ978076">
    <property type="protein sequence ID" value="KYM97238.1"/>
    <property type="molecule type" value="Genomic_DNA"/>
</dbReference>